<keyword evidence="2" id="KW-1185">Reference proteome</keyword>
<name>A0A081BXC4_VECG1</name>
<dbReference type="EMBL" id="DF820465">
    <property type="protein sequence ID" value="GAK56979.1"/>
    <property type="molecule type" value="Genomic_DNA"/>
</dbReference>
<dbReference type="STRING" id="1499967.U27_03943"/>
<protein>
    <recommendedName>
        <fullName evidence="3">DUF2281 domain-containing protein</fullName>
    </recommendedName>
</protein>
<dbReference type="HOGENOM" id="CLU_2244638_0_0_0"/>
<organism evidence="1">
    <name type="scientific">Vecturithrix granuli</name>
    <dbReference type="NCBI Taxonomy" id="1499967"/>
    <lineage>
        <taxon>Bacteria</taxon>
        <taxon>Candidatus Moduliflexota</taxon>
        <taxon>Candidatus Vecturitrichia</taxon>
        <taxon>Candidatus Vecturitrichales</taxon>
        <taxon>Candidatus Vecturitrichaceae</taxon>
        <taxon>Candidatus Vecturithrix</taxon>
    </lineage>
</organism>
<evidence type="ECO:0000313" key="2">
    <source>
        <dbReference type="Proteomes" id="UP000030661"/>
    </source>
</evidence>
<proteinExistence type="predicted"/>
<accession>A0A081BXC4</accession>
<sequence>MAVQTNVLTSYEQELIRIIHTLPVERIAQVIDFARYIESQTHEDFITLDSEQEEDILADEARWDAQFAATQDGLKRMAEHVRKEIRTGRTKAMKFTKSGGMKPA</sequence>
<gene>
    <name evidence="1" type="ORF">U27_03943</name>
</gene>
<dbReference type="Proteomes" id="UP000030661">
    <property type="component" value="Unassembled WGS sequence"/>
</dbReference>
<reference evidence="1" key="1">
    <citation type="journal article" date="2015" name="PeerJ">
        <title>First genomic representation of candidate bacterial phylum KSB3 points to enhanced environmental sensing as a trigger of wastewater bulking.</title>
        <authorList>
            <person name="Sekiguchi Y."/>
            <person name="Ohashi A."/>
            <person name="Parks D.H."/>
            <person name="Yamauchi T."/>
            <person name="Tyson G.W."/>
            <person name="Hugenholtz P."/>
        </authorList>
    </citation>
    <scope>NUCLEOTIDE SEQUENCE [LARGE SCALE GENOMIC DNA]</scope>
</reference>
<dbReference type="AlphaFoldDB" id="A0A081BXC4"/>
<evidence type="ECO:0008006" key="3">
    <source>
        <dbReference type="Google" id="ProtNLM"/>
    </source>
</evidence>
<dbReference type="eggNOG" id="ENOG502ZWGK">
    <property type="taxonomic scope" value="Bacteria"/>
</dbReference>
<evidence type="ECO:0000313" key="1">
    <source>
        <dbReference type="EMBL" id="GAK56979.1"/>
    </source>
</evidence>